<reference evidence="1" key="1">
    <citation type="submission" date="2021-06" db="EMBL/GenBank/DDBJ databases">
        <authorList>
            <person name="Kallberg Y."/>
            <person name="Tangrot J."/>
            <person name="Rosling A."/>
        </authorList>
    </citation>
    <scope>NUCLEOTIDE SEQUENCE</scope>
    <source>
        <strain evidence="1">MA461A</strain>
    </source>
</reference>
<feature type="non-terminal residue" evidence="1">
    <location>
        <position position="133"/>
    </location>
</feature>
<keyword evidence="2" id="KW-1185">Reference proteome</keyword>
<name>A0ACA9R2G8_9GLOM</name>
<dbReference type="EMBL" id="CAJVQC010041828">
    <property type="protein sequence ID" value="CAG8773880.1"/>
    <property type="molecule type" value="Genomic_DNA"/>
</dbReference>
<comment type="caution">
    <text evidence="1">The sequence shown here is derived from an EMBL/GenBank/DDBJ whole genome shotgun (WGS) entry which is preliminary data.</text>
</comment>
<proteinExistence type="predicted"/>
<evidence type="ECO:0000313" key="1">
    <source>
        <dbReference type="EMBL" id="CAG8773880.1"/>
    </source>
</evidence>
<feature type="non-terminal residue" evidence="1">
    <location>
        <position position="1"/>
    </location>
</feature>
<gene>
    <name evidence="1" type="ORF">RPERSI_LOCUS16743</name>
</gene>
<accession>A0ACA9R2G8</accession>
<evidence type="ECO:0000313" key="2">
    <source>
        <dbReference type="Proteomes" id="UP000789920"/>
    </source>
</evidence>
<protein>
    <submittedName>
        <fullName evidence="1">8459_t:CDS:1</fullName>
    </submittedName>
</protein>
<organism evidence="1 2">
    <name type="scientific">Racocetra persica</name>
    <dbReference type="NCBI Taxonomy" id="160502"/>
    <lineage>
        <taxon>Eukaryota</taxon>
        <taxon>Fungi</taxon>
        <taxon>Fungi incertae sedis</taxon>
        <taxon>Mucoromycota</taxon>
        <taxon>Glomeromycotina</taxon>
        <taxon>Glomeromycetes</taxon>
        <taxon>Diversisporales</taxon>
        <taxon>Gigasporaceae</taxon>
        <taxon>Racocetra</taxon>
    </lineage>
</organism>
<sequence>DDQSQPQILDAQWLQNNQLQVTIESPTHDDFCYNLAPNAVGHFTYDDHNGHSYRFSKHAIFVNGYDYKYFHDPDCTTYTGSNPYNYIVSYDPKKKPPSGATVDIRLSIYWDCGGDGSVESLWCPSCDVKFNSK</sequence>
<dbReference type="Proteomes" id="UP000789920">
    <property type="component" value="Unassembled WGS sequence"/>
</dbReference>